<dbReference type="InterPro" id="IPR016624">
    <property type="entry name" value="UCP014753"/>
</dbReference>
<protein>
    <recommendedName>
        <fullName evidence="5">DUF2264 domain-containing protein</fullName>
    </recommendedName>
</protein>
<comment type="caution">
    <text evidence="3">The sequence shown here is derived from an EMBL/GenBank/DDBJ whole genome shotgun (WGS) entry which is preliminary data.</text>
</comment>
<gene>
    <name evidence="3" type="ORF">EHS25_008212</name>
</gene>
<dbReference type="PANTHER" id="PTHR35339:SF4">
    <property type="entry name" value="LINALOOL DEHYDRATASE_ISOMERASE DOMAIN-CONTAINING PROTEIN"/>
    <property type="match status" value="1"/>
</dbReference>
<proteinExistence type="predicted"/>
<dbReference type="InterPro" id="IPR049349">
    <property type="entry name" value="DUF2264_N"/>
</dbReference>
<dbReference type="InterPro" id="IPR049237">
    <property type="entry name" value="DUF2264_C"/>
</dbReference>
<dbReference type="Proteomes" id="UP000279259">
    <property type="component" value="Unassembled WGS sequence"/>
</dbReference>
<dbReference type="PIRSF" id="PIRSF014753">
    <property type="entry name" value="UCP014753"/>
    <property type="match status" value="1"/>
</dbReference>
<evidence type="ECO:0000313" key="3">
    <source>
        <dbReference type="EMBL" id="RSH92766.1"/>
    </source>
</evidence>
<feature type="domain" description="DUF2264" evidence="1">
    <location>
        <begin position="16"/>
        <end position="378"/>
    </location>
</feature>
<dbReference type="Pfam" id="PF20938">
    <property type="entry name" value="DUF2264_C"/>
    <property type="match status" value="1"/>
</dbReference>
<evidence type="ECO:0000313" key="4">
    <source>
        <dbReference type="Proteomes" id="UP000279259"/>
    </source>
</evidence>
<organism evidence="3 4">
    <name type="scientific">Saitozyma podzolica</name>
    <dbReference type="NCBI Taxonomy" id="1890683"/>
    <lineage>
        <taxon>Eukaryota</taxon>
        <taxon>Fungi</taxon>
        <taxon>Dikarya</taxon>
        <taxon>Basidiomycota</taxon>
        <taxon>Agaricomycotina</taxon>
        <taxon>Tremellomycetes</taxon>
        <taxon>Tremellales</taxon>
        <taxon>Trimorphomycetaceae</taxon>
        <taxon>Saitozyma</taxon>
    </lineage>
</organism>
<name>A0A427YNY8_9TREE</name>
<evidence type="ECO:0000259" key="2">
    <source>
        <dbReference type="Pfam" id="PF20938"/>
    </source>
</evidence>
<dbReference type="AlphaFoldDB" id="A0A427YNY8"/>
<dbReference type="OrthoDB" id="5150166at2759"/>
<feature type="domain" description="DUF2264" evidence="2">
    <location>
        <begin position="385"/>
        <end position="658"/>
    </location>
</feature>
<dbReference type="Pfam" id="PF10022">
    <property type="entry name" value="DUF2264"/>
    <property type="match status" value="1"/>
</dbReference>
<dbReference type="PANTHER" id="PTHR35339">
    <property type="entry name" value="LINALOOL DEHYDRATASE_ISOMERASE DOMAIN-CONTAINING PROTEIN"/>
    <property type="match status" value="1"/>
</dbReference>
<evidence type="ECO:0000259" key="1">
    <source>
        <dbReference type="Pfam" id="PF10022"/>
    </source>
</evidence>
<accession>A0A427YNY8</accession>
<dbReference type="EMBL" id="RSCD01000005">
    <property type="protein sequence ID" value="RSH92766.1"/>
    <property type="molecule type" value="Genomic_DNA"/>
</dbReference>
<sequence>MVLLRNEGFLGNPFTTREDVERGCIAPVLEPLAAHTSAGGALIDLSSTATHYDLKAVALEAFARPLWGLTSLLLGGGEYAGAERWIRGLAAGTDPKSEEYWGGAKAKDQRMVEMSPLSFAIAMKPDVFYENQSEESKKNIAAFLETCIGKPMPDTNWLWFRVFANLALRSIGSDLFNPSQMEKDLARLETFQLPPHEATGNAAASAGWSRDGPEGVMQLDYYSGSFAIQFAQLTYSILAAKSDPERAERYRERARDFVLDLIYYFDDEGAGIPFGRSMVYRFAIISTFSALALADVAPPAPLHWGHIKGLVLRHLRTWAKNPDIFRSDGTLNIGYGYDNMNMTENYNAPGSPYWCMKAFACLAAPASHPFWTSQELAWPKDLFPPIKAIPDAGHIMCRSNGHVYLLSSGQSAHYALRHAQEKYGKFSYSSTFGFCCSTGDLDLEQVAADSMLAVRDITPGVEEGDGETWRVRRVPLDARIVGRGSNEVHLRSRWKPWHDVDVETWLVPPQPGSPSWYLRVHKIVSSKGRHLGTSEAGWATYGQSEDGRALVQAFSGETSRGGDQAIGWTRANTSGGCVGVVDIPIKGGAAQREGKLIQSDPNSNVIFSRSVLPSLLGSACQDGCTTWLATAVFGIPTVSGKLPTGWEKEWEKRPEVPAC</sequence>
<keyword evidence="4" id="KW-1185">Reference proteome</keyword>
<evidence type="ECO:0008006" key="5">
    <source>
        <dbReference type="Google" id="ProtNLM"/>
    </source>
</evidence>
<reference evidence="3 4" key="1">
    <citation type="submission" date="2018-11" db="EMBL/GenBank/DDBJ databases">
        <title>Genome sequence of Saitozyma podzolica DSM 27192.</title>
        <authorList>
            <person name="Aliyu H."/>
            <person name="Gorte O."/>
            <person name="Ochsenreither K."/>
        </authorList>
    </citation>
    <scope>NUCLEOTIDE SEQUENCE [LARGE SCALE GENOMIC DNA]</scope>
    <source>
        <strain evidence="3 4">DSM 27192</strain>
    </source>
</reference>